<evidence type="ECO:0000256" key="1">
    <source>
        <dbReference type="SAM" id="MobiDB-lite"/>
    </source>
</evidence>
<dbReference type="InterPro" id="IPR057905">
    <property type="entry name" value="Nal1_N"/>
</dbReference>
<dbReference type="Pfam" id="PF25819">
    <property type="entry name" value="Nal1_C"/>
    <property type="match status" value="1"/>
</dbReference>
<accession>A0A1Y1I0Q2</accession>
<gene>
    <name evidence="4" type="ORF">KFL_000870140</name>
</gene>
<feature type="compositionally biased region" description="Basic residues" evidence="1">
    <location>
        <begin position="1"/>
        <end position="15"/>
    </location>
</feature>
<dbReference type="AlphaFoldDB" id="A0A1Y1I0Q2"/>
<proteinExistence type="predicted"/>
<keyword evidence="5" id="KW-1185">Reference proteome</keyword>
<evidence type="ECO:0000313" key="5">
    <source>
        <dbReference type="Proteomes" id="UP000054558"/>
    </source>
</evidence>
<organism evidence="4 5">
    <name type="scientific">Klebsormidium nitens</name>
    <name type="common">Green alga</name>
    <name type="synonym">Ulothrix nitens</name>
    <dbReference type="NCBI Taxonomy" id="105231"/>
    <lineage>
        <taxon>Eukaryota</taxon>
        <taxon>Viridiplantae</taxon>
        <taxon>Streptophyta</taxon>
        <taxon>Klebsormidiophyceae</taxon>
        <taxon>Klebsormidiales</taxon>
        <taxon>Klebsormidiaceae</taxon>
        <taxon>Klebsormidium</taxon>
    </lineage>
</organism>
<protein>
    <submittedName>
        <fullName evidence="4">Trypsin family protein</fullName>
    </submittedName>
</protein>
<dbReference type="InterPro" id="IPR009003">
    <property type="entry name" value="Peptidase_S1_PA"/>
</dbReference>
<reference evidence="4 5" key="1">
    <citation type="journal article" date="2014" name="Nat. Commun.">
        <title>Klebsormidium flaccidum genome reveals primary factors for plant terrestrial adaptation.</title>
        <authorList>
            <person name="Hori K."/>
            <person name="Maruyama F."/>
            <person name="Fujisawa T."/>
            <person name="Togashi T."/>
            <person name="Yamamoto N."/>
            <person name="Seo M."/>
            <person name="Sato S."/>
            <person name="Yamada T."/>
            <person name="Mori H."/>
            <person name="Tajima N."/>
            <person name="Moriyama T."/>
            <person name="Ikeuchi M."/>
            <person name="Watanabe M."/>
            <person name="Wada H."/>
            <person name="Kobayashi K."/>
            <person name="Saito M."/>
            <person name="Masuda T."/>
            <person name="Sasaki-Sekimoto Y."/>
            <person name="Mashiguchi K."/>
            <person name="Awai K."/>
            <person name="Shimojima M."/>
            <person name="Masuda S."/>
            <person name="Iwai M."/>
            <person name="Nobusawa T."/>
            <person name="Narise T."/>
            <person name="Kondo S."/>
            <person name="Saito H."/>
            <person name="Sato R."/>
            <person name="Murakawa M."/>
            <person name="Ihara Y."/>
            <person name="Oshima-Yamada Y."/>
            <person name="Ohtaka K."/>
            <person name="Satoh M."/>
            <person name="Sonobe K."/>
            <person name="Ishii M."/>
            <person name="Ohtani R."/>
            <person name="Kanamori-Sato M."/>
            <person name="Honoki R."/>
            <person name="Miyazaki D."/>
            <person name="Mochizuki H."/>
            <person name="Umetsu J."/>
            <person name="Higashi K."/>
            <person name="Shibata D."/>
            <person name="Kamiya Y."/>
            <person name="Sato N."/>
            <person name="Nakamura Y."/>
            <person name="Tabata S."/>
            <person name="Ida S."/>
            <person name="Kurokawa K."/>
            <person name="Ohta H."/>
        </authorList>
    </citation>
    <scope>NUCLEOTIDE SEQUENCE [LARGE SCALE GENOMIC DNA]</scope>
    <source>
        <strain evidence="4 5">NIES-2285</strain>
    </source>
</reference>
<dbReference type="PANTHER" id="PTHR31521:SF2">
    <property type="entry name" value="EXPRESSED PROTEIN"/>
    <property type="match status" value="1"/>
</dbReference>
<dbReference type="PANTHER" id="PTHR31521">
    <property type="entry name" value="EXPRESSED PROTEIN"/>
    <property type="match status" value="1"/>
</dbReference>
<feature type="domain" description="Nal1 N-terminal" evidence="2">
    <location>
        <begin position="103"/>
        <end position="184"/>
    </location>
</feature>
<sequence>MRIRGSKQPSKRPKRPMLAFIGDRGSGPGPDLGSEEVASEGVPRSKKSGFKLSHQSAGSHPEPIGGAMIICPPIAGKDGSAKDRASFFAALSAGEWSGPVTEREAETLSDLVLIRACNSKLLQGYSSLLGTALGLRSIQGALTRQPAVVVYVTRKVSSAWLVKEEQLPDRLRGPDGLWCDLDVIEFADGVCQSRADTYSGLTDGLRGGDPHIGPGSQVATSEVYGTLGAIVRCKKDVSKVGFITNRHVSVDLDRPLQRVYHPLPPMTYLGTAERAVSYATDHLWYGIFCGPNPDSYVRADGAFIPFSKEFDLSLIDTRMKGVGPLGPVIEVDLELPVASIVGKTVFKVGRTTGLTTGVIMAYAVEYDESKGVTVYTDFLVLGEGSRPFDAQGDSGSLIVMPDGEGMPPRPIGLVWGGTVNHGGLRMRNGIGPENWTSGIGLARLMHLLDVDLLYSLDADGADGAGVPQQLPKETMAARASKAIAMDGDGGSHAGVEAKRRKLRE</sequence>
<evidence type="ECO:0000313" key="4">
    <source>
        <dbReference type="EMBL" id="GAQ81678.1"/>
    </source>
</evidence>
<dbReference type="InterPro" id="IPR057904">
    <property type="entry name" value="Nal1_C"/>
</dbReference>
<dbReference type="Pfam" id="PF25608">
    <property type="entry name" value="NAL1_N"/>
    <property type="match status" value="1"/>
</dbReference>
<feature type="region of interest" description="Disordered" evidence="1">
    <location>
        <begin position="485"/>
        <end position="504"/>
    </location>
</feature>
<dbReference type="SUPFAM" id="SSF50494">
    <property type="entry name" value="Trypsin-like serine proteases"/>
    <property type="match status" value="1"/>
</dbReference>
<dbReference type="OrthoDB" id="1881052at2759"/>
<feature type="domain" description="Nal1 C-terminal" evidence="3">
    <location>
        <begin position="196"/>
        <end position="454"/>
    </location>
</feature>
<dbReference type="InterPro" id="IPR057906">
    <property type="entry name" value="Nal1"/>
</dbReference>
<dbReference type="OMA" id="AENFSMS"/>
<dbReference type="EMBL" id="DF237036">
    <property type="protein sequence ID" value="GAQ81678.1"/>
    <property type="molecule type" value="Genomic_DNA"/>
</dbReference>
<name>A0A1Y1I0Q2_KLENI</name>
<dbReference type="Proteomes" id="UP000054558">
    <property type="component" value="Unassembled WGS sequence"/>
</dbReference>
<feature type="region of interest" description="Disordered" evidence="1">
    <location>
        <begin position="1"/>
        <end position="63"/>
    </location>
</feature>
<evidence type="ECO:0000259" key="2">
    <source>
        <dbReference type="Pfam" id="PF25608"/>
    </source>
</evidence>
<dbReference type="STRING" id="105231.A0A1Y1I0Q2"/>
<evidence type="ECO:0000259" key="3">
    <source>
        <dbReference type="Pfam" id="PF25819"/>
    </source>
</evidence>